<evidence type="ECO:0000313" key="2">
    <source>
        <dbReference type="EMBL" id="SFL70146.1"/>
    </source>
</evidence>
<dbReference type="STRING" id="758825.SAMN02982985_01232"/>
<dbReference type="Proteomes" id="UP000199470">
    <property type="component" value="Unassembled WGS sequence"/>
</dbReference>
<dbReference type="GO" id="GO:0046872">
    <property type="term" value="F:metal ion binding"/>
    <property type="evidence" value="ECO:0007669"/>
    <property type="project" value="UniProtKB-KW"/>
</dbReference>
<evidence type="ECO:0000313" key="3">
    <source>
        <dbReference type="Proteomes" id="UP000199470"/>
    </source>
</evidence>
<reference evidence="2 3" key="1">
    <citation type="submission" date="2016-10" db="EMBL/GenBank/DDBJ databases">
        <authorList>
            <person name="de Groot N.N."/>
        </authorList>
    </citation>
    <scope>NUCLEOTIDE SEQUENCE [LARGE SCALE GENOMIC DNA]</scope>
    <source>
        <strain evidence="2 3">ATCC 43154</strain>
    </source>
</reference>
<dbReference type="AlphaFoldDB" id="A0A1I4JVM0"/>
<sequence length="400" mass="43778">MEAVCCGPYNGGLVRRALRRRPRRHFAAPFCPNPPMSQTATAAAALSAESSAAPPAGRYGAIADSEVARAARHVADLLALAVEHGPGHAALIVYDTRCDLNLALTEAYRRAAPEATFVDFDSVTPEAVLAAFAAMAPSDLVVLIQSTSFRLEAFRIRIELFKRGLKVIEHVHLSRMPGAQGEYYIDSLAYDPAYYRGVGHALKARIDRARSGRVDSGGEQLVFGSPFESAKLNIGDYSGMNNVGGQFPLGEVFTEAQDLEAVNGRVRIFIFGDTSFHVNRPAAPITLIVEKGRVAGAENSTAEFDNMLAIIRAHEGEVWLRELGFGMNRAFSRSRLVDDIGTYERMCGIHLSLGAKHGIYAKPQFKRKDTRYHVDVFAVTEAVYLDDERVYQDGAWQVAQ</sequence>
<dbReference type="EMBL" id="FOTW01000006">
    <property type="protein sequence ID" value="SFL70146.1"/>
    <property type="molecule type" value="Genomic_DNA"/>
</dbReference>
<name>A0A1I4JVM0_9BURK</name>
<dbReference type="PANTHER" id="PTHR34448:SF1">
    <property type="entry name" value="BLL6088 PROTEIN"/>
    <property type="match status" value="1"/>
</dbReference>
<accession>A0A1I4JVM0</accession>
<protein>
    <recommendedName>
        <fullName evidence="4">Leucyl aminopeptidase (Aminopeptidase T)</fullName>
    </recommendedName>
</protein>
<gene>
    <name evidence="2" type="ORF">SAMN02982985_01232</name>
</gene>
<keyword evidence="3" id="KW-1185">Reference proteome</keyword>
<organism evidence="2 3">
    <name type="scientific">Rugamonas rubra</name>
    <dbReference type="NCBI Taxonomy" id="758825"/>
    <lineage>
        <taxon>Bacteria</taxon>
        <taxon>Pseudomonadati</taxon>
        <taxon>Pseudomonadota</taxon>
        <taxon>Betaproteobacteria</taxon>
        <taxon>Burkholderiales</taxon>
        <taxon>Oxalobacteraceae</taxon>
        <taxon>Telluria group</taxon>
        <taxon>Rugamonas</taxon>
    </lineage>
</organism>
<proteinExistence type="predicted"/>
<dbReference type="InterPro" id="IPR052170">
    <property type="entry name" value="M29_Exopeptidase"/>
</dbReference>
<dbReference type="PANTHER" id="PTHR34448">
    <property type="entry name" value="AMINOPEPTIDASE"/>
    <property type="match status" value="1"/>
</dbReference>
<evidence type="ECO:0000256" key="1">
    <source>
        <dbReference type="ARBA" id="ARBA00022723"/>
    </source>
</evidence>
<evidence type="ECO:0008006" key="4">
    <source>
        <dbReference type="Google" id="ProtNLM"/>
    </source>
</evidence>
<keyword evidence="1" id="KW-0479">Metal-binding</keyword>